<dbReference type="PANTHER" id="PTHR19836:SF19">
    <property type="entry name" value="SMALL RIBOSOMAL SUBUNIT PROTEIN US14M"/>
    <property type="match status" value="1"/>
</dbReference>
<keyword evidence="4" id="KW-0238">DNA-binding</keyword>
<comment type="similarity">
    <text evidence="1">Belongs to the universal ribosomal protein uS14 family.</text>
</comment>
<keyword evidence="5" id="KW-1185">Reference proteome</keyword>
<dbReference type="STRING" id="27342.A0A0H2RLQ1"/>
<sequence>MPKLGANIRVLRDIKARQGVKDNEVVRRAYLFVARNQALPPQVRYQAQLQLNTFGRYTRPTTVKNRCVESGRGRGIISEFGLSRFQFRQKALAGELPGVQKASW</sequence>
<dbReference type="OrthoDB" id="413436at2759"/>
<reference evidence="4 5" key="1">
    <citation type="submission" date="2015-04" db="EMBL/GenBank/DDBJ databases">
        <title>Complete genome sequence of Schizopora paradoxa KUC8140, a cosmopolitan wood degrader in East Asia.</title>
        <authorList>
            <consortium name="DOE Joint Genome Institute"/>
            <person name="Min B."/>
            <person name="Park H."/>
            <person name="Jang Y."/>
            <person name="Kim J.-J."/>
            <person name="Kim K.H."/>
            <person name="Pangilinan J."/>
            <person name="Lipzen A."/>
            <person name="Riley R."/>
            <person name="Grigoriev I.V."/>
            <person name="Spatafora J.W."/>
            <person name="Choi I.-G."/>
        </authorList>
    </citation>
    <scope>NUCLEOTIDE SEQUENCE [LARGE SCALE GENOMIC DNA]</scope>
    <source>
        <strain evidence="4 5">KUC8140</strain>
    </source>
</reference>
<keyword evidence="4" id="KW-0675">Receptor</keyword>
<gene>
    <name evidence="4" type="ORF">SCHPADRAFT_997834</name>
</gene>
<evidence type="ECO:0000256" key="2">
    <source>
        <dbReference type="ARBA" id="ARBA00022980"/>
    </source>
</evidence>
<dbReference type="PANTHER" id="PTHR19836">
    <property type="entry name" value="30S RIBOSOMAL PROTEIN S14"/>
    <property type="match status" value="1"/>
</dbReference>
<dbReference type="EMBL" id="KQ085970">
    <property type="protein sequence ID" value="KLO12824.1"/>
    <property type="molecule type" value="Genomic_DNA"/>
</dbReference>
<dbReference type="InterPro" id="IPR001209">
    <property type="entry name" value="Ribosomal_uS14"/>
</dbReference>
<dbReference type="GO" id="GO:0003677">
    <property type="term" value="F:DNA binding"/>
    <property type="evidence" value="ECO:0007669"/>
    <property type="project" value="UniProtKB-KW"/>
</dbReference>
<evidence type="ECO:0000256" key="3">
    <source>
        <dbReference type="ARBA" id="ARBA00023274"/>
    </source>
</evidence>
<dbReference type="InParanoid" id="A0A0H2RLQ1"/>
<dbReference type="Gene3D" id="1.10.287.1480">
    <property type="match status" value="1"/>
</dbReference>
<evidence type="ECO:0000256" key="1">
    <source>
        <dbReference type="ARBA" id="ARBA00009083"/>
    </source>
</evidence>
<evidence type="ECO:0000313" key="5">
    <source>
        <dbReference type="Proteomes" id="UP000053477"/>
    </source>
</evidence>
<proteinExistence type="inferred from homology"/>
<accession>A0A0H2RLQ1</accession>
<protein>
    <submittedName>
        <fullName evidence="4">Glucocorticoid receptor-like (DNA-binding domain)</fullName>
    </submittedName>
</protein>
<dbReference type="Pfam" id="PF00253">
    <property type="entry name" value="Ribosomal_S14"/>
    <property type="match status" value="1"/>
</dbReference>
<dbReference type="FunFam" id="1.10.287.1480:FF:000001">
    <property type="entry name" value="30S ribosomal protein S14"/>
    <property type="match status" value="1"/>
</dbReference>
<organism evidence="4 5">
    <name type="scientific">Schizopora paradoxa</name>
    <dbReference type="NCBI Taxonomy" id="27342"/>
    <lineage>
        <taxon>Eukaryota</taxon>
        <taxon>Fungi</taxon>
        <taxon>Dikarya</taxon>
        <taxon>Basidiomycota</taxon>
        <taxon>Agaricomycotina</taxon>
        <taxon>Agaricomycetes</taxon>
        <taxon>Hymenochaetales</taxon>
        <taxon>Schizoporaceae</taxon>
        <taxon>Schizopora</taxon>
    </lineage>
</organism>
<dbReference type="AlphaFoldDB" id="A0A0H2RLQ1"/>
<keyword evidence="2" id="KW-0689">Ribosomal protein</keyword>
<name>A0A0H2RLQ1_9AGAM</name>
<dbReference type="SUPFAM" id="SSF57716">
    <property type="entry name" value="Glucocorticoid receptor-like (DNA-binding domain)"/>
    <property type="match status" value="1"/>
</dbReference>
<dbReference type="InterPro" id="IPR018271">
    <property type="entry name" value="Ribosomal_uS14_CS"/>
</dbReference>
<dbReference type="GO" id="GO:0005763">
    <property type="term" value="C:mitochondrial small ribosomal subunit"/>
    <property type="evidence" value="ECO:0007669"/>
    <property type="project" value="TreeGrafter"/>
</dbReference>
<dbReference type="PROSITE" id="PS00527">
    <property type="entry name" value="RIBOSOMAL_S14"/>
    <property type="match status" value="1"/>
</dbReference>
<dbReference type="GO" id="GO:0003735">
    <property type="term" value="F:structural constituent of ribosome"/>
    <property type="evidence" value="ECO:0007669"/>
    <property type="project" value="InterPro"/>
</dbReference>
<dbReference type="Proteomes" id="UP000053477">
    <property type="component" value="Unassembled WGS sequence"/>
</dbReference>
<keyword evidence="3" id="KW-0687">Ribonucleoprotein</keyword>
<dbReference type="FunCoup" id="A0A0H2RLQ1">
    <property type="interactions" value="217"/>
</dbReference>
<evidence type="ECO:0000313" key="4">
    <source>
        <dbReference type="EMBL" id="KLO12824.1"/>
    </source>
</evidence>
<dbReference type="GO" id="GO:0006412">
    <property type="term" value="P:translation"/>
    <property type="evidence" value="ECO:0007669"/>
    <property type="project" value="InterPro"/>
</dbReference>